<evidence type="ECO:0000313" key="5">
    <source>
        <dbReference type="Proteomes" id="UP001449657"/>
    </source>
</evidence>
<evidence type="ECO:0000259" key="3">
    <source>
        <dbReference type="Pfam" id="PF16344"/>
    </source>
</evidence>
<dbReference type="InterPro" id="IPR006860">
    <property type="entry name" value="FecR"/>
</dbReference>
<dbReference type="PIRSF" id="PIRSF018266">
    <property type="entry name" value="FecR"/>
    <property type="match status" value="1"/>
</dbReference>
<dbReference type="RefSeq" id="WP_341839565.1">
    <property type="nucleotide sequence ID" value="NZ_CP149792.1"/>
</dbReference>
<reference evidence="4 5" key="1">
    <citation type="submission" date="2024-03" db="EMBL/GenBank/DDBJ databases">
        <title>Chitinophaga caseinilytica sp. nov., a casein hydrolysing bacterium isolated from forest soil.</title>
        <authorList>
            <person name="Lee D.S."/>
            <person name="Han D.M."/>
            <person name="Baek J.H."/>
            <person name="Choi D.G."/>
            <person name="Jeon J.H."/>
            <person name="Jeon C.O."/>
        </authorList>
    </citation>
    <scope>NUCLEOTIDE SEQUENCE [LARGE SCALE GENOMIC DNA]</scope>
    <source>
        <strain evidence="4 5">KACC 19118</strain>
    </source>
</reference>
<gene>
    <name evidence="4" type="ORF">WJU22_18040</name>
</gene>
<feature type="domain" description="Protein FecR C-terminal" evidence="3">
    <location>
        <begin position="258"/>
        <end position="326"/>
    </location>
</feature>
<dbReference type="Gene3D" id="2.60.120.1440">
    <property type="match status" value="1"/>
</dbReference>
<dbReference type="PANTHER" id="PTHR30273">
    <property type="entry name" value="PERIPLASMIC SIGNAL SENSOR AND SIGMA FACTOR ACTIVATOR FECR-RELATED"/>
    <property type="match status" value="1"/>
</dbReference>
<dbReference type="Gene3D" id="3.55.50.30">
    <property type="match status" value="1"/>
</dbReference>
<keyword evidence="1" id="KW-1133">Transmembrane helix</keyword>
<evidence type="ECO:0000313" key="4">
    <source>
        <dbReference type="EMBL" id="WZN44800.1"/>
    </source>
</evidence>
<dbReference type="InterPro" id="IPR032508">
    <property type="entry name" value="FecR_C"/>
</dbReference>
<dbReference type="Proteomes" id="UP001449657">
    <property type="component" value="Chromosome"/>
</dbReference>
<evidence type="ECO:0000256" key="1">
    <source>
        <dbReference type="SAM" id="Phobius"/>
    </source>
</evidence>
<dbReference type="EMBL" id="CP150096">
    <property type="protein sequence ID" value="WZN44800.1"/>
    <property type="molecule type" value="Genomic_DNA"/>
</dbReference>
<proteinExistence type="predicted"/>
<protein>
    <submittedName>
        <fullName evidence="4">FecR domain-containing protein</fullName>
    </submittedName>
</protein>
<keyword evidence="5" id="KW-1185">Reference proteome</keyword>
<evidence type="ECO:0000259" key="2">
    <source>
        <dbReference type="Pfam" id="PF04773"/>
    </source>
</evidence>
<dbReference type="PANTHER" id="PTHR30273:SF2">
    <property type="entry name" value="PROTEIN FECR"/>
    <property type="match status" value="1"/>
</dbReference>
<dbReference type="Pfam" id="PF16344">
    <property type="entry name" value="FecR_C"/>
    <property type="match status" value="1"/>
</dbReference>
<accession>A0ABZ2YYN8</accession>
<keyword evidence="1" id="KW-0812">Transmembrane</keyword>
<keyword evidence="1" id="KW-0472">Membrane</keyword>
<organism evidence="4 5">
    <name type="scientific">Chitinophaga caseinilytica</name>
    <dbReference type="NCBI Taxonomy" id="2267521"/>
    <lineage>
        <taxon>Bacteria</taxon>
        <taxon>Pseudomonadati</taxon>
        <taxon>Bacteroidota</taxon>
        <taxon>Chitinophagia</taxon>
        <taxon>Chitinophagales</taxon>
        <taxon>Chitinophagaceae</taxon>
        <taxon>Chitinophaga</taxon>
    </lineage>
</organism>
<feature type="domain" description="FecR protein" evidence="2">
    <location>
        <begin position="122"/>
        <end position="216"/>
    </location>
</feature>
<feature type="transmembrane region" description="Helical" evidence="1">
    <location>
        <begin position="82"/>
        <end position="103"/>
    </location>
</feature>
<dbReference type="InterPro" id="IPR012373">
    <property type="entry name" value="Ferrdict_sens_TM"/>
</dbReference>
<name>A0ABZ2YYN8_9BACT</name>
<sequence length="333" mass="37739">MNAQQIRIYLRSLSGGTLGEAARKALLERLEALEDDELDLIFPEREWTETVPAFVPESEQIEVYSSIMAQVRPRARVRRMTWLRAACALLFVVAGTLATLTWWQSIEESQQAVAVQTRWMQFSTGAGEHRLVTLSDKTRIWINGATTLEVPETFDARHRALRLLEGEIFVEAGIDPSRPFRAEMDSVKVDVLGTSFNMRNYHNDPGASVSVATGKVAMRHKSISLILTPGKTGIWSKHDGKLVPGKPSGKPGSWKQREFHFDGETLGEALDELEHAFGYRYYTKDKRLLMRPVKASFRDQRHGDMLRVLGSMGRFRYRQQDSLIIITAISHLP</sequence>
<dbReference type="Pfam" id="PF04773">
    <property type="entry name" value="FecR"/>
    <property type="match status" value="1"/>
</dbReference>